<feature type="domain" description="Sodium/calcium exchanger membrane region" evidence="9">
    <location>
        <begin position="804"/>
        <end position="967"/>
    </location>
</feature>
<feature type="compositionally biased region" description="Polar residues" evidence="7">
    <location>
        <begin position="457"/>
        <end position="466"/>
    </location>
</feature>
<feature type="transmembrane region" description="Helical" evidence="8">
    <location>
        <begin position="127"/>
        <end position="153"/>
    </location>
</feature>
<feature type="compositionally biased region" description="Polar residues" evidence="7">
    <location>
        <begin position="486"/>
        <end position="497"/>
    </location>
</feature>
<feature type="region of interest" description="Disordered" evidence="7">
    <location>
        <begin position="439"/>
        <end position="559"/>
    </location>
</feature>
<accession>A0AAN6QDI1</accession>
<feature type="compositionally biased region" description="Low complexity" evidence="7">
    <location>
        <begin position="498"/>
        <end position="518"/>
    </location>
</feature>
<feature type="region of interest" description="Disordered" evidence="7">
    <location>
        <begin position="271"/>
        <end position="312"/>
    </location>
</feature>
<feature type="compositionally biased region" description="Basic and acidic residues" evidence="7">
    <location>
        <begin position="280"/>
        <end position="289"/>
    </location>
</feature>
<evidence type="ECO:0000256" key="5">
    <source>
        <dbReference type="ARBA" id="ARBA00022989"/>
    </source>
</evidence>
<name>A0AAN6QDI1_9PEZI</name>
<comment type="similarity">
    <text evidence="2">Belongs to the Ca(2+):cation antiporter (CaCA) (TC 2.A.19) family.</text>
</comment>
<keyword evidence="3" id="KW-0813">Transport</keyword>
<organism evidence="10 11">
    <name type="scientific">Parathielavia hyrcaniae</name>
    <dbReference type="NCBI Taxonomy" id="113614"/>
    <lineage>
        <taxon>Eukaryota</taxon>
        <taxon>Fungi</taxon>
        <taxon>Dikarya</taxon>
        <taxon>Ascomycota</taxon>
        <taxon>Pezizomycotina</taxon>
        <taxon>Sordariomycetes</taxon>
        <taxon>Sordariomycetidae</taxon>
        <taxon>Sordariales</taxon>
        <taxon>Chaetomiaceae</taxon>
        <taxon>Parathielavia</taxon>
    </lineage>
</organism>
<feature type="transmembrane region" description="Helical" evidence="8">
    <location>
        <begin position="952"/>
        <end position="970"/>
    </location>
</feature>
<dbReference type="PANTHER" id="PTHR12266">
    <property type="entry name" value="NA+/CA2+ K+ INDEPENDENT EXCHANGER"/>
    <property type="match status" value="1"/>
</dbReference>
<feature type="compositionally biased region" description="Pro residues" evidence="7">
    <location>
        <begin position="688"/>
        <end position="714"/>
    </location>
</feature>
<evidence type="ECO:0000313" key="10">
    <source>
        <dbReference type="EMBL" id="KAK4105496.1"/>
    </source>
</evidence>
<feature type="transmembrane region" description="Helical" evidence="8">
    <location>
        <begin position="207"/>
        <end position="225"/>
    </location>
</feature>
<dbReference type="PANTHER" id="PTHR12266:SF0">
    <property type="entry name" value="MITOCHONDRIAL SODIUM_CALCIUM EXCHANGER PROTEIN"/>
    <property type="match status" value="1"/>
</dbReference>
<dbReference type="Pfam" id="PF01699">
    <property type="entry name" value="Na_Ca_ex"/>
    <property type="match status" value="2"/>
</dbReference>
<feature type="transmembrane region" description="Helical" evidence="8">
    <location>
        <begin position="173"/>
        <end position="195"/>
    </location>
</feature>
<feature type="domain" description="Sodium/calcium exchanger membrane region" evidence="9">
    <location>
        <begin position="110"/>
        <end position="250"/>
    </location>
</feature>
<dbReference type="GO" id="GO:0006874">
    <property type="term" value="P:intracellular calcium ion homeostasis"/>
    <property type="evidence" value="ECO:0007669"/>
    <property type="project" value="TreeGrafter"/>
</dbReference>
<feature type="transmembrane region" description="Helical" evidence="8">
    <location>
        <begin position="767"/>
        <end position="788"/>
    </location>
</feature>
<feature type="region of interest" description="Disordered" evidence="7">
    <location>
        <begin position="411"/>
        <end position="430"/>
    </location>
</feature>
<dbReference type="Gene3D" id="1.20.1420.30">
    <property type="entry name" value="NCX, central ion-binding region"/>
    <property type="match status" value="2"/>
</dbReference>
<feature type="compositionally biased region" description="Low complexity" evidence="7">
    <location>
        <begin position="715"/>
        <end position="725"/>
    </location>
</feature>
<evidence type="ECO:0000256" key="2">
    <source>
        <dbReference type="ARBA" id="ARBA00008170"/>
    </source>
</evidence>
<dbReference type="InterPro" id="IPR044880">
    <property type="entry name" value="NCX_ion-bd_dom_sf"/>
</dbReference>
<feature type="compositionally biased region" description="Low complexity" evidence="7">
    <location>
        <begin position="669"/>
        <end position="685"/>
    </location>
</feature>
<dbReference type="AlphaFoldDB" id="A0AAN6QDI1"/>
<feature type="region of interest" description="Disordered" evidence="7">
    <location>
        <begin position="620"/>
        <end position="642"/>
    </location>
</feature>
<feature type="transmembrane region" description="Helical" evidence="8">
    <location>
        <begin position="736"/>
        <end position="755"/>
    </location>
</feature>
<evidence type="ECO:0000256" key="6">
    <source>
        <dbReference type="ARBA" id="ARBA00023136"/>
    </source>
</evidence>
<gene>
    <name evidence="10" type="ORF">N658DRAFT_121752</name>
</gene>
<evidence type="ECO:0000256" key="7">
    <source>
        <dbReference type="SAM" id="MobiDB-lite"/>
    </source>
</evidence>
<keyword evidence="5 8" id="KW-1133">Transmembrane helix</keyword>
<dbReference type="Proteomes" id="UP001305647">
    <property type="component" value="Unassembled WGS sequence"/>
</dbReference>
<feature type="transmembrane region" description="Helical" evidence="8">
    <location>
        <begin position="800"/>
        <end position="818"/>
    </location>
</feature>
<comment type="caution">
    <text evidence="10">The sequence shown here is derived from an EMBL/GenBank/DDBJ whole genome shotgun (WGS) entry which is preliminary data.</text>
</comment>
<dbReference type="InterPro" id="IPR051359">
    <property type="entry name" value="CaCA_antiporter"/>
</dbReference>
<dbReference type="GO" id="GO:0008324">
    <property type="term" value="F:monoatomic cation transmembrane transporter activity"/>
    <property type="evidence" value="ECO:0007669"/>
    <property type="project" value="TreeGrafter"/>
</dbReference>
<evidence type="ECO:0000259" key="9">
    <source>
        <dbReference type="Pfam" id="PF01699"/>
    </source>
</evidence>
<dbReference type="GO" id="GO:0016020">
    <property type="term" value="C:membrane"/>
    <property type="evidence" value="ECO:0007669"/>
    <property type="project" value="UniProtKB-SubCell"/>
</dbReference>
<keyword evidence="6 8" id="KW-0472">Membrane</keyword>
<feature type="transmembrane region" description="Helical" evidence="8">
    <location>
        <begin position="231"/>
        <end position="255"/>
    </location>
</feature>
<reference evidence="10" key="1">
    <citation type="journal article" date="2023" name="Mol. Phylogenet. Evol.">
        <title>Genome-scale phylogeny and comparative genomics of the fungal order Sordariales.</title>
        <authorList>
            <person name="Hensen N."/>
            <person name="Bonometti L."/>
            <person name="Westerberg I."/>
            <person name="Brannstrom I.O."/>
            <person name="Guillou S."/>
            <person name="Cros-Aarteil S."/>
            <person name="Calhoun S."/>
            <person name="Haridas S."/>
            <person name="Kuo A."/>
            <person name="Mondo S."/>
            <person name="Pangilinan J."/>
            <person name="Riley R."/>
            <person name="LaButti K."/>
            <person name="Andreopoulos B."/>
            <person name="Lipzen A."/>
            <person name="Chen C."/>
            <person name="Yan M."/>
            <person name="Daum C."/>
            <person name="Ng V."/>
            <person name="Clum A."/>
            <person name="Steindorff A."/>
            <person name="Ohm R.A."/>
            <person name="Martin F."/>
            <person name="Silar P."/>
            <person name="Natvig D.O."/>
            <person name="Lalanne C."/>
            <person name="Gautier V."/>
            <person name="Ament-Velasquez S.L."/>
            <person name="Kruys A."/>
            <person name="Hutchinson M.I."/>
            <person name="Powell A.J."/>
            <person name="Barry K."/>
            <person name="Miller A.N."/>
            <person name="Grigoriev I.V."/>
            <person name="Debuchy R."/>
            <person name="Gladieux P."/>
            <person name="Hiltunen Thoren M."/>
            <person name="Johannesson H."/>
        </authorList>
    </citation>
    <scope>NUCLEOTIDE SEQUENCE</scope>
    <source>
        <strain evidence="10">CBS 757.83</strain>
    </source>
</reference>
<keyword evidence="4 8" id="KW-0812">Transmembrane</keyword>
<feature type="transmembrane region" description="Helical" evidence="8">
    <location>
        <begin position="862"/>
        <end position="882"/>
    </location>
</feature>
<feature type="transmembrane region" description="Helical" evidence="8">
    <location>
        <begin position="915"/>
        <end position="940"/>
    </location>
</feature>
<evidence type="ECO:0000256" key="8">
    <source>
        <dbReference type="SAM" id="Phobius"/>
    </source>
</evidence>
<sequence length="983" mass="106006">MSPPFRPMSRTRPRYSGRPAVAAACLVGLITALALFKSASTPDVGTRHHAPARRDLAASDIECRQVHQAADQCAFILANCEDDEAGLIHYLSFYYCTVAAARPLAFAILALWLGLLFTTIGIAASDFFCVNLSTIASALGLSESLAGVTFLAFGNGSPDVFSTFAAMGSNSGSMAVGELIGAAGFITAVVAGSMALVREFKVSKRTFVRDIVFFIIAISFTMIFLADGELHLWECFTMIGFYLFYVVVVVGWHWFTARRRRQRIRDAASRTHLYGPSGRGSEELEPYRDEPDEDEAGPVGGQSSSSLEPGDISVLERGPRIAVDMVSPTMENDDDEHTDIHVAAEMASSMRVNRPRWGRSNTTITPIRPSLVGALEFRSVLHSLQKERNMHLGPLHGRSHSVQQPAFAGLEHPRGRPQIKPASGQVPPWSRERALSYGNEPRNLENTGIPHPDSVSMPHTRSSSVAHTIDGRLAPPLGPVGPADHGSQSPKKTQQFLQIRIPSPSGRSSGQSSPSISPFPGLSESPAMLTPYPESRTFSFPVPSDSGPQSLPGLDDQQENPRPVKWWPYSVLPAPHVLLATVFPTLQGWRDKTLWDKMFSLISVPSIFLLVVTLPVVETENEEHGSEGDIVDPPEPGHLGNTAPAVSVEAAAEIQPETEWQAYRRHSRSVTSRSPLSGSPSILSLDAPQPPPQPPPQEQHQPQPPTLAPAPPTLAKPATPASASSTPPPTPGWNRWLVAVQLFTGPLFVLLIVWANTADDMPHPRRTLLRMVLYSLLLSLCLLAALLATTTAHKKPKHHFLLCFLGFVISVAWISTVAGEVVGVLKALGVILGISEAILGLTVFAVGNSLGDLVADVTVARLGYPVMALAACFGGPMLNILLGVGMGGAWMGIRHAAGKGHHHHHGKKRVGYEPYHIQVGGTLMISAVTVLLTLVVLLIVVPRNGWVMSRKIGWGLIAIWTVGTVVNLVVDLTGTWSDVSVMM</sequence>
<feature type="transmembrane region" description="Helical" evidence="8">
    <location>
        <begin position="92"/>
        <end position="115"/>
    </location>
</feature>
<dbReference type="EMBL" id="MU863625">
    <property type="protein sequence ID" value="KAK4105496.1"/>
    <property type="molecule type" value="Genomic_DNA"/>
</dbReference>
<comment type="subcellular location">
    <subcellularLocation>
        <location evidence="1">Membrane</location>
        <topology evidence="1">Multi-pass membrane protein</topology>
    </subcellularLocation>
</comment>
<proteinExistence type="inferred from homology"/>
<evidence type="ECO:0000256" key="3">
    <source>
        <dbReference type="ARBA" id="ARBA00022448"/>
    </source>
</evidence>
<reference evidence="10" key="2">
    <citation type="submission" date="2023-05" db="EMBL/GenBank/DDBJ databases">
        <authorList>
            <consortium name="Lawrence Berkeley National Laboratory"/>
            <person name="Steindorff A."/>
            <person name="Hensen N."/>
            <person name="Bonometti L."/>
            <person name="Westerberg I."/>
            <person name="Brannstrom I.O."/>
            <person name="Guillou S."/>
            <person name="Cros-Aarteil S."/>
            <person name="Calhoun S."/>
            <person name="Haridas S."/>
            <person name="Kuo A."/>
            <person name="Mondo S."/>
            <person name="Pangilinan J."/>
            <person name="Riley R."/>
            <person name="Labutti K."/>
            <person name="Andreopoulos B."/>
            <person name="Lipzen A."/>
            <person name="Chen C."/>
            <person name="Yanf M."/>
            <person name="Daum C."/>
            <person name="Ng V."/>
            <person name="Clum A."/>
            <person name="Ohm R."/>
            <person name="Martin F."/>
            <person name="Silar P."/>
            <person name="Natvig D."/>
            <person name="Lalanne C."/>
            <person name="Gautier V."/>
            <person name="Ament-Velasquez S.L."/>
            <person name="Kruys A."/>
            <person name="Hutchinson M.I."/>
            <person name="Powell A.J."/>
            <person name="Barry K."/>
            <person name="Miller A.N."/>
            <person name="Grigoriev I.V."/>
            <person name="Debuchy R."/>
            <person name="Gladieux P."/>
            <person name="Thoren M.H."/>
            <person name="Johannesson H."/>
        </authorList>
    </citation>
    <scope>NUCLEOTIDE SEQUENCE</scope>
    <source>
        <strain evidence="10">CBS 757.83</strain>
    </source>
</reference>
<evidence type="ECO:0000313" key="11">
    <source>
        <dbReference type="Proteomes" id="UP001305647"/>
    </source>
</evidence>
<evidence type="ECO:0000256" key="4">
    <source>
        <dbReference type="ARBA" id="ARBA00022692"/>
    </source>
</evidence>
<protein>
    <recommendedName>
        <fullName evidence="9">Sodium/calcium exchanger membrane region domain-containing protein</fullName>
    </recommendedName>
</protein>
<feature type="transmembrane region" description="Helical" evidence="8">
    <location>
        <begin position="824"/>
        <end position="850"/>
    </location>
</feature>
<evidence type="ECO:0000256" key="1">
    <source>
        <dbReference type="ARBA" id="ARBA00004141"/>
    </source>
</evidence>
<keyword evidence="11" id="KW-1185">Reference proteome</keyword>
<dbReference type="InterPro" id="IPR004837">
    <property type="entry name" value="NaCa_Exmemb"/>
</dbReference>
<feature type="region of interest" description="Disordered" evidence="7">
    <location>
        <begin position="658"/>
        <end position="729"/>
    </location>
</feature>